<evidence type="ECO:0000259" key="4">
    <source>
        <dbReference type="PROSITE" id="PS50835"/>
    </source>
</evidence>
<reference evidence="5" key="2">
    <citation type="submission" date="2025-09" db="UniProtKB">
        <authorList>
            <consortium name="Ensembl"/>
        </authorList>
    </citation>
    <scope>IDENTIFICATION</scope>
</reference>
<sequence length="149" mass="16900">MLHALLPFHLVSCTHSISTFLLSIIMLNTSSFSASVPEFIRAEPGDNVTLACRAPSYTDIRAVVWSRPDLEPRVILYQKRMSDPEHQHLSFQDRVELEDNEMKDGDVSLVLRNVTTGDSGTYECRNARDLSSFVRHFIITLLAELYLTS</sequence>
<evidence type="ECO:0000256" key="3">
    <source>
        <dbReference type="ARBA" id="ARBA00023319"/>
    </source>
</evidence>
<dbReference type="Proteomes" id="UP000261600">
    <property type="component" value="Unplaced"/>
</dbReference>
<keyword evidence="2" id="KW-0472">Membrane</keyword>
<protein>
    <recommendedName>
        <fullName evidence="4">Ig-like domain-containing protein</fullName>
    </recommendedName>
</protein>
<reference evidence="5" key="1">
    <citation type="submission" date="2025-08" db="UniProtKB">
        <authorList>
            <consortium name="Ensembl"/>
        </authorList>
    </citation>
    <scope>IDENTIFICATION</scope>
</reference>
<dbReference type="PROSITE" id="PS50835">
    <property type="entry name" value="IG_LIKE"/>
    <property type="match status" value="1"/>
</dbReference>
<proteinExistence type="predicted"/>
<evidence type="ECO:0000256" key="2">
    <source>
        <dbReference type="ARBA" id="ARBA00023136"/>
    </source>
</evidence>
<dbReference type="SMART" id="SM00406">
    <property type="entry name" value="IGv"/>
    <property type="match status" value="1"/>
</dbReference>
<dbReference type="GO" id="GO:0050852">
    <property type="term" value="P:T cell receptor signaling pathway"/>
    <property type="evidence" value="ECO:0007669"/>
    <property type="project" value="TreeGrafter"/>
</dbReference>
<keyword evidence="3" id="KW-0393">Immunoglobulin domain</keyword>
<dbReference type="GO" id="GO:0005102">
    <property type="term" value="F:signaling receptor binding"/>
    <property type="evidence" value="ECO:0007669"/>
    <property type="project" value="TreeGrafter"/>
</dbReference>
<dbReference type="InterPro" id="IPR036179">
    <property type="entry name" value="Ig-like_dom_sf"/>
</dbReference>
<evidence type="ECO:0000313" key="5">
    <source>
        <dbReference type="Ensembl" id="ENSMALP00000009507.1"/>
    </source>
</evidence>
<dbReference type="GO" id="GO:0009897">
    <property type="term" value="C:external side of plasma membrane"/>
    <property type="evidence" value="ECO:0007669"/>
    <property type="project" value="TreeGrafter"/>
</dbReference>
<dbReference type="InterPro" id="IPR050504">
    <property type="entry name" value="IgSF_BTN/MOG"/>
</dbReference>
<accession>A0A3Q3J7X6</accession>
<dbReference type="Ensembl" id="ENSMALT00000009706.1">
    <property type="protein sequence ID" value="ENSMALP00000009507.1"/>
    <property type="gene ID" value="ENSMALG00000006763.1"/>
</dbReference>
<dbReference type="InterPro" id="IPR013106">
    <property type="entry name" value="Ig_V-set"/>
</dbReference>
<dbReference type="GO" id="GO:0001817">
    <property type="term" value="P:regulation of cytokine production"/>
    <property type="evidence" value="ECO:0007669"/>
    <property type="project" value="TreeGrafter"/>
</dbReference>
<dbReference type="Pfam" id="PF07686">
    <property type="entry name" value="V-set"/>
    <property type="match status" value="1"/>
</dbReference>
<evidence type="ECO:0000256" key="1">
    <source>
        <dbReference type="ARBA" id="ARBA00004370"/>
    </source>
</evidence>
<organism evidence="5 6">
    <name type="scientific">Monopterus albus</name>
    <name type="common">Swamp eel</name>
    <dbReference type="NCBI Taxonomy" id="43700"/>
    <lineage>
        <taxon>Eukaryota</taxon>
        <taxon>Metazoa</taxon>
        <taxon>Chordata</taxon>
        <taxon>Craniata</taxon>
        <taxon>Vertebrata</taxon>
        <taxon>Euteleostomi</taxon>
        <taxon>Actinopterygii</taxon>
        <taxon>Neopterygii</taxon>
        <taxon>Teleostei</taxon>
        <taxon>Neoteleostei</taxon>
        <taxon>Acanthomorphata</taxon>
        <taxon>Anabantaria</taxon>
        <taxon>Synbranchiformes</taxon>
        <taxon>Synbranchidae</taxon>
        <taxon>Monopterus</taxon>
    </lineage>
</organism>
<name>A0A3Q3J7X6_MONAL</name>
<dbReference type="Gene3D" id="2.60.40.10">
    <property type="entry name" value="Immunoglobulins"/>
    <property type="match status" value="1"/>
</dbReference>
<dbReference type="PANTHER" id="PTHR24100">
    <property type="entry name" value="BUTYROPHILIN"/>
    <property type="match status" value="1"/>
</dbReference>
<evidence type="ECO:0000313" key="6">
    <source>
        <dbReference type="Proteomes" id="UP000261600"/>
    </source>
</evidence>
<dbReference type="InterPro" id="IPR013783">
    <property type="entry name" value="Ig-like_fold"/>
</dbReference>
<dbReference type="SUPFAM" id="SSF48726">
    <property type="entry name" value="Immunoglobulin"/>
    <property type="match status" value="1"/>
</dbReference>
<feature type="domain" description="Ig-like" evidence="4">
    <location>
        <begin position="30"/>
        <end position="140"/>
    </location>
</feature>
<dbReference type="AlphaFoldDB" id="A0A3Q3J7X6"/>
<dbReference type="InterPro" id="IPR003599">
    <property type="entry name" value="Ig_sub"/>
</dbReference>
<dbReference type="InterPro" id="IPR007110">
    <property type="entry name" value="Ig-like_dom"/>
</dbReference>
<keyword evidence="6" id="KW-1185">Reference proteome</keyword>
<dbReference type="SMART" id="SM00409">
    <property type="entry name" value="IG"/>
    <property type="match status" value="1"/>
</dbReference>
<dbReference type="PANTHER" id="PTHR24100:SF151">
    <property type="entry name" value="ICOS LIGAND"/>
    <property type="match status" value="1"/>
</dbReference>
<comment type="subcellular location">
    <subcellularLocation>
        <location evidence="1">Membrane</location>
    </subcellularLocation>
</comment>